<dbReference type="SUPFAM" id="SSF53098">
    <property type="entry name" value="Ribonuclease H-like"/>
    <property type="match status" value="1"/>
</dbReference>
<evidence type="ECO:0000256" key="4">
    <source>
        <dbReference type="ARBA" id="ARBA00022833"/>
    </source>
</evidence>
<evidence type="ECO:0000256" key="8">
    <source>
        <dbReference type="SAM" id="MobiDB-lite"/>
    </source>
</evidence>
<dbReference type="InterPro" id="IPR003656">
    <property type="entry name" value="Znf_BED"/>
</dbReference>
<evidence type="ECO:0000256" key="3">
    <source>
        <dbReference type="ARBA" id="ARBA00022771"/>
    </source>
</evidence>
<dbReference type="InterPro" id="IPR012337">
    <property type="entry name" value="RNaseH-like_sf"/>
</dbReference>
<evidence type="ECO:0000256" key="5">
    <source>
        <dbReference type="ARBA" id="ARBA00023125"/>
    </source>
</evidence>
<evidence type="ECO:0000313" key="10">
    <source>
        <dbReference type="EMBL" id="RVW64677.1"/>
    </source>
</evidence>
<keyword evidence="4" id="KW-0862">Zinc</keyword>
<dbReference type="Pfam" id="PF05699">
    <property type="entry name" value="Dimer_Tnp_hAT"/>
    <property type="match status" value="1"/>
</dbReference>
<evidence type="ECO:0000256" key="2">
    <source>
        <dbReference type="ARBA" id="ARBA00022723"/>
    </source>
</evidence>
<feature type="compositionally biased region" description="Basic residues" evidence="8">
    <location>
        <begin position="179"/>
        <end position="188"/>
    </location>
</feature>
<dbReference type="PANTHER" id="PTHR32166">
    <property type="entry name" value="OSJNBA0013A04.12 PROTEIN"/>
    <property type="match status" value="1"/>
</dbReference>
<evidence type="ECO:0000259" key="9">
    <source>
        <dbReference type="PROSITE" id="PS50808"/>
    </source>
</evidence>
<gene>
    <name evidence="10" type="ORF">CK203_066535</name>
</gene>
<dbReference type="GO" id="GO:0008270">
    <property type="term" value="F:zinc ion binding"/>
    <property type="evidence" value="ECO:0007669"/>
    <property type="project" value="UniProtKB-KW"/>
</dbReference>
<keyword evidence="6" id="KW-0539">Nucleus</keyword>
<comment type="caution">
    <text evidence="10">The sequence shown here is derived from an EMBL/GenBank/DDBJ whole genome shotgun (WGS) entry which is preliminary data.</text>
</comment>
<feature type="compositionally biased region" description="Polar residues" evidence="8">
    <location>
        <begin position="168"/>
        <end position="178"/>
    </location>
</feature>
<dbReference type="EMBL" id="QGNW01000711">
    <property type="protein sequence ID" value="RVW64677.1"/>
    <property type="molecule type" value="Genomic_DNA"/>
</dbReference>
<feature type="region of interest" description="Disordered" evidence="8">
    <location>
        <begin position="789"/>
        <end position="834"/>
    </location>
</feature>
<sequence>MASEGGSAMPGRDPAWKYCSPIEGNRNATICNFCGLVMKSGGITRFKSHLMHKDPHNNTKKCPRVPPEVKEEIRLLVHDKQKAKAKKNADIEEIRSQLRGTMGTHHTHLVNEDDDDEDAEEEDVYMYPTDMHPDERDAYRSAVRASKASNWEREQHENIVGSKRKSGESSTGIPSTMRKSQRMRHSHHSPPIAPSLYKSSAAKQKNIKDIFKGGAIKETMGRLISKFFIYESVAPAKAKSHHFKNMIIGAQQAGMGIEPPSPYEIKNKYLEMEYKEMEAYVNQQREKWKTYGCTIMSDGWTGPTKLSIINFMVYSKGTTVFLKSVDASNYIKDHKYIYELLKTIIKEVGKENVVQIVTDNGSAFMKAGKQLMKKYNLYWTPCAAHCIDLIFEDIGKRPNVIEVINNARKITNFIYNHGWLLAQMRKYCGGDIVRPGATRFATNYIALDSLLKKRADLKKLFMSDEWAQHKLSRTKLGRELEQLLFDHTYWDRLTNIVSLYEPLYVVLRLVDSEVVPTMPFVYELMQVMKENLIRQGAGDWMFKIIQDRWQKTLKHPLHAAAYFLNPRFQYRRGVGSDPELLQAVHDVFAKLDPTTESLGQFGNELVLFRDAKRGFGDRAAIASRSTMVPAEWWFMYGNQTPTLRKLAIKVLSQTASSSACERNWSTFALIHTKQRNRLAYSRLEQLVFCYYNMRLKLRDMEAENDRVAEKDYLDLLDISAEVGEEEDNQLFQWVRPIHLDDEVGNPDPRIAAHAREFGVNVERVLSEEVHSESFSKDTDDSLHATYSQQEIDSTSAGHSSRPSAAGTSASGYDGSRGGTDDGGDNGGGDIDERRHSQYPINQFTCENDFTHCTQDEDHGSRRAGPGIGAIGRPYRGRERMMEPYNEELLSGSFESMSIGTQFSDSSNEANVYPPHVMSYGQPSSSTDEEYGMSHYSPSRQMPYQIPYQMEEGFDVNTWVNFEYPIHVEAVGRTQEIYTWHVRIYNQYYRGSLTWYQYCLQQQAGVPSSINPIEPHRNSFWY</sequence>
<evidence type="ECO:0000256" key="6">
    <source>
        <dbReference type="ARBA" id="ARBA00023242"/>
    </source>
</evidence>
<dbReference type="Pfam" id="PF04937">
    <property type="entry name" value="DUF659"/>
    <property type="match status" value="1"/>
</dbReference>
<dbReference type="GO" id="GO:0046983">
    <property type="term" value="F:protein dimerization activity"/>
    <property type="evidence" value="ECO:0007669"/>
    <property type="project" value="InterPro"/>
</dbReference>
<organism evidence="10 11">
    <name type="scientific">Vitis vinifera</name>
    <name type="common">Grape</name>
    <dbReference type="NCBI Taxonomy" id="29760"/>
    <lineage>
        <taxon>Eukaryota</taxon>
        <taxon>Viridiplantae</taxon>
        <taxon>Streptophyta</taxon>
        <taxon>Embryophyta</taxon>
        <taxon>Tracheophyta</taxon>
        <taxon>Spermatophyta</taxon>
        <taxon>Magnoliopsida</taxon>
        <taxon>eudicotyledons</taxon>
        <taxon>Gunneridae</taxon>
        <taxon>Pentapetalae</taxon>
        <taxon>rosids</taxon>
        <taxon>Vitales</taxon>
        <taxon>Vitaceae</taxon>
        <taxon>Viteae</taxon>
        <taxon>Vitis</taxon>
    </lineage>
</organism>
<dbReference type="GO" id="GO:0003677">
    <property type="term" value="F:DNA binding"/>
    <property type="evidence" value="ECO:0007669"/>
    <property type="project" value="UniProtKB-KW"/>
</dbReference>
<name>A0A438FXJ3_VITVI</name>
<dbReference type="Pfam" id="PF02892">
    <property type="entry name" value="zf-BED"/>
    <property type="match status" value="1"/>
</dbReference>
<proteinExistence type="predicted"/>
<feature type="compositionally biased region" description="Polar residues" evidence="8">
    <location>
        <begin position="789"/>
        <end position="810"/>
    </location>
</feature>
<accession>A0A438FXJ3</accession>
<feature type="region of interest" description="Disordered" evidence="8">
    <location>
        <begin position="147"/>
        <end position="195"/>
    </location>
</feature>
<evidence type="ECO:0000256" key="1">
    <source>
        <dbReference type="ARBA" id="ARBA00004123"/>
    </source>
</evidence>
<comment type="subcellular location">
    <subcellularLocation>
        <location evidence="1">Nucleus</location>
    </subcellularLocation>
</comment>
<keyword evidence="3 7" id="KW-0863">Zinc-finger</keyword>
<protein>
    <recommendedName>
        <fullName evidence="9">BED-type domain-containing protein</fullName>
    </recommendedName>
</protein>
<dbReference type="PANTHER" id="PTHR32166:SF122">
    <property type="entry name" value="OS09G0499600 PROTEIN"/>
    <property type="match status" value="1"/>
</dbReference>
<dbReference type="InterPro" id="IPR007021">
    <property type="entry name" value="DUF659"/>
</dbReference>
<feature type="domain" description="BED-type" evidence="9">
    <location>
        <begin position="10"/>
        <end position="69"/>
    </location>
</feature>
<dbReference type="AlphaFoldDB" id="A0A438FXJ3"/>
<dbReference type="PROSITE" id="PS50808">
    <property type="entry name" value="ZF_BED"/>
    <property type="match status" value="1"/>
</dbReference>
<keyword evidence="5" id="KW-0238">DNA-binding</keyword>
<dbReference type="Proteomes" id="UP000288805">
    <property type="component" value="Unassembled WGS sequence"/>
</dbReference>
<evidence type="ECO:0000256" key="7">
    <source>
        <dbReference type="PROSITE-ProRule" id="PRU00027"/>
    </source>
</evidence>
<evidence type="ECO:0000313" key="11">
    <source>
        <dbReference type="Proteomes" id="UP000288805"/>
    </source>
</evidence>
<dbReference type="InterPro" id="IPR008906">
    <property type="entry name" value="HATC_C_dom"/>
</dbReference>
<reference evidence="10 11" key="1">
    <citation type="journal article" date="2018" name="PLoS Genet.">
        <title>Population sequencing reveals clonal diversity and ancestral inbreeding in the grapevine cultivar Chardonnay.</title>
        <authorList>
            <person name="Roach M.J."/>
            <person name="Johnson D.L."/>
            <person name="Bohlmann J."/>
            <person name="van Vuuren H.J."/>
            <person name="Jones S.J."/>
            <person name="Pretorius I.S."/>
            <person name="Schmidt S.A."/>
            <person name="Borneman A.R."/>
        </authorList>
    </citation>
    <scope>NUCLEOTIDE SEQUENCE [LARGE SCALE GENOMIC DNA]</scope>
    <source>
        <strain evidence="11">cv. Chardonnay</strain>
        <tissue evidence="10">Leaf</tissue>
    </source>
</reference>
<dbReference type="GO" id="GO:0005634">
    <property type="term" value="C:nucleus"/>
    <property type="evidence" value="ECO:0007669"/>
    <property type="project" value="UniProtKB-SubCell"/>
</dbReference>
<keyword evidence="2" id="KW-0479">Metal-binding</keyword>